<protein>
    <submittedName>
        <fullName evidence="2">Uncharacterized protein</fullName>
    </submittedName>
</protein>
<feature type="compositionally biased region" description="Basic and acidic residues" evidence="1">
    <location>
        <begin position="320"/>
        <end position="349"/>
    </location>
</feature>
<evidence type="ECO:0000256" key="1">
    <source>
        <dbReference type="SAM" id="MobiDB-lite"/>
    </source>
</evidence>
<evidence type="ECO:0000313" key="2">
    <source>
        <dbReference type="EMBL" id="GEU53896.1"/>
    </source>
</evidence>
<comment type="caution">
    <text evidence="2">The sequence shown here is derived from an EMBL/GenBank/DDBJ whole genome shotgun (WGS) entry which is preliminary data.</text>
</comment>
<organism evidence="2">
    <name type="scientific">Tanacetum cinerariifolium</name>
    <name type="common">Dalmatian daisy</name>
    <name type="synonym">Chrysanthemum cinerariifolium</name>
    <dbReference type="NCBI Taxonomy" id="118510"/>
    <lineage>
        <taxon>Eukaryota</taxon>
        <taxon>Viridiplantae</taxon>
        <taxon>Streptophyta</taxon>
        <taxon>Embryophyta</taxon>
        <taxon>Tracheophyta</taxon>
        <taxon>Spermatophyta</taxon>
        <taxon>Magnoliopsida</taxon>
        <taxon>eudicotyledons</taxon>
        <taxon>Gunneridae</taxon>
        <taxon>Pentapetalae</taxon>
        <taxon>asterids</taxon>
        <taxon>campanulids</taxon>
        <taxon>Asterales</taxon>
        <taxon>Asteraceae</taxon>
        <taxon>Asteroideae</taxon>
        <taxon>Anthemideae</taxon>
        <taxon>Anthemidinae</taxon>
        <taxon>Tanacetum</taxon>
    </lineage>
</organism>
<feature type="region of interest" description="Disordered" evidence="1">
    <location>
        <begin position="317"/>
        <end position="349"/>
    </location>
</feature>
<reference evidence="2" key="1">
    <citation type="journal article" date="2019" name="Sci. Rep.">
        <title>Draft genome of Tanacetum cinerariifolium, the natural source of mosquito coil.</title>
        <authorList>
            <person name="Yamashiro T."/>
            <person name="Shiraishi A."/>
            <person name="Satake H."/>
            <person name="Nakayama K."/>
        </authorList>
    </citation>
    <scope>NUCLEOTIDE SEQUENCE</scope>
</reference>
<proteinExistence type="predicted"/>
<gene>
    <name evidence="2" type="ORF">Tci_025874</name>
</gene>
<sequence>MASVIVCLPNNQKFNFSKYILDNLQKNLEAGVPFYMFPRVETRFYGVVTPLFYTMMVQPIEEIGDLPTADQDIPIPDAPSSFQPQRKHNPKRKEKNDMKENEVLDLENKVIEMKSSHKAKIARLESRVEKLEEENRKIEDIDADAKVNLENAYNLDLAHEETVLSIHDATDADGKKVVEEVVEVITIAKLIVDEVSTAGGELNAVDEEPVSDAPINITIAQPSKAAKTTVDISNAPKAKGIIFHDVEKSTTRTNSSKAQAKWNADMQDNIDWNEVVEQGMSYEEIRPLFEEEYNKVQTLFKKGPVIDVEMIKALRKRTRKENVEKDQTAKKQKGDKLEKENAEKQKLEEQQEPPIIVDYKIYNEGKKEHFRIIRANENHQMYLAFSTMLKNFDREDLEALWKIIKDRFKESQPKEVLDVFLWHTLKVMFEHFLEDNIWKLQKRPKGLARVKNWKLFDSCGVHYVTLDTIHLYLLAEKMYPLTNNTLQQMFNEVRLQIDYEIFIENIKIRRGLLRNMDIYNLVMPFQLNARGGD</sequence>
<accession>A0A6L2KXC1</accession>
<name>A0A6L2KXC1_TANCI</name>
<dbReference type="AlphaFoldDB" id="A0A6L2KXC1"/>
<feature type="region of interest" description="Disordered" evidence="1">
    <location>
        <begin position="67"/>
        <end position="101"/>
    </location>
</feature>
<dbReference type="EMBL" id="BKCJ010003245">
    <property type="protein sequence ID" value="GEU53896.1"/>
    <property type="molecule type" value="Genomic_DNA"/>
</dbReference>